<feature type="region of interest" description="Disordered" evidence="1">
    <location>
        <begin position="205"/>
        <end position="252"/>
    </location>
</feature>
<evidence type="ECO:0000313" key="3">
    <source>
        <dbReference type="Proteomes" id="UP000800036"/>
    </source>
</evidence>
<evidence type="ECO:0000313" key="2">
    <source>
        <dbReference type="EMBL" id="KAF1971429.1"/>
    </source>
</evidence>
<feature type="region of interest" description="Disordered" evidence="1">
    <location>
        <begin position="146"/>
        <end position="174"/>
    </location>
</feature>
<feature type="compositionally biased region" description="Basic and acidic residues" evidence="1">
    <location>
        <begin position="241"/>
        <end position="252"/>
    </location>
</feature>
<protein>
    <submittedName>
        <fullName evidence="2">Uncharacterized protein</fullName>
    </submittedName>
</protein>
<keyword evidence="3" id="KW-1185">Reference proteome</keyword>
<name>A0A6A5V5B2_9PLEO</name>
<dbReference type="Proteomes" id="UP000800036">
    <property type="component" value="Unassembled WGS sequence"/>
</dbReference>
<sequence length="252" mass="27937">MQRSHVRPAFINRLQELTSLVHRGSLPPLRSRTFLLSSPPRPRPASPLAHASNYCTRRAPSTVTAAAMDAAPADDTIAGASGPAVLHHSATSTDASRSTMPASQHNTWRVWRNGAWGPLHLPSSQFTCLHARLEPHQDSLNTIPTADAKLSGQHRHQAKRRTRQEPERDMNRRTKKWQDLWDRQVFARLVAKIGIHESAFRKTEGVIASSARKPKARRSKQCATEASEAMARSRKGAATKGQEDEASARRGF</sequence>
<evidence type="ECO:0000256" key="1">
    <source>
        <dbReference type="SAM" id="MobiDB-lite"/>
    </source>
</evidence>
<dbReference type="EMBL" id="ML976693">
    <property type="protein sequence ID" value="KAF1971429.1"/>
    <property type="molecule type" value="Genomic_DNA"/>
</dbReference>
<proteinExistence type="predicted"/>
<accession>A0A6A5V5B2</accession>
<feature type="compositionally biased region" description="Basic residues" evidence="1">
    <location>
        <begin position="152"/>
        <end position="162"/>
    </location>
</feature>
<reference evidence="2" key="1">
    <citation type="journal article" date="2020" name="Stud. Mycol.">
        <title>101 Dothideomycetes genomes: a test case for predicting lifestyles and emergence of pathogens.</title>
        <authorList>
            <person name="Haridas S."/>
            <person name="Albert R."/>
            <person name="Binder M."/>
            <person name="Bloem J."/>
            <person name="Labutti K."/>
            <person name="Salamov A."/>
            <person name="Andreopoulos B."/>
            <person name="Baker S."/>
            <person name="Barry K."/>
            <person name="Bills G."/>
            <person name="Bluhm B."/>
            <person name="Cannon C."/>
            <person name="Castanera R."/>
            <person name="Culley D."/>
            <person name="Daum C."/>
            <person name="Ezra D."/>
            <person name="Gonzalez J."/>
            <person name="Henrissat B."/>
            <person name="Kuo A."/>
            <person name="Liang C."/>
            <person name="Lipzen A."/>
            <person name="Lutzoni F."/>
            <person name="Magnuson J."/>
            <person name="Mondo S."/>
            <person name="Nolan M."/>
            <person name="Ohm R."/>
            <person name="Pangilinan J."/>
            <person name="Park H.-J."/>
            <person name="Ramirez L."/>
            <person name="Alfaro M."/>
            <person name="Sun H."/>
            <person name="Tritt A."/>
            <person name="Yoshinaga Y."/>
            <person name="Zwiers L.-H."/>
            <person name="Turgeon B."/>
            <person name="Goodwin S."/>
            <person name="Spatafora J."/>
            <person name="Crous P."/>
            <person name="Grigoriev I."/>
        </authorList>
    </citation>
    <scope>NUCLEOTIDE SEQUENCE</scope>
    <source>
        <strain evidence="2">CBS 107.79</strain>
    </source>
</reference>
<feature type="compositionally biased region" description="Basic and acidic residues" evidence="1">
    <location>
        <begin position="163"/>
        <end position="174"/>
    </location>
</feature>
<organism evidence="2 3">
    <name type="scientific">Bimuria novae-zelandiae CBS 107.79</name>
    <dbReference type="NCBI Taxonomy" id="1447943"/>
    <lineage>
        <taxon>Eukaryota</taxon>
        <taxon>Fungi</taxon>
        <taxon>Dikarya</taxon>
        <taxon>Ascomycota</taxon>
        <taxon>Pezizomycotina</taxon>
        <taxon>Dothideomycetes</taxon>
        <taxon>Pleosporomycetidae</taxon>
        <taxon>Pleosporales</taxon>
        <taxon>Massarineae</taxon>
        <taxon>Didymosphaeriaceae</taxon>
        <taxon>Bimuria</taxon>
    </lineage>
</organism>
<dbReference type="AlphaFoldDB" id="A0A6A5V5B2"/>
<gene>
    <name evidence="2" type="ORF">BU23DRAFT_569926</name>
</gene>